<reference evidence="1 2" key="1">
    <citation type="submission" date="2014-03" db="EMBL/GenBank/DDBJ databases">
        <title>Draft genome of the hookworm Oesophagostomum dentatum.</title>
        <authorList>
            <person name="Mitreva M."/>
        </authorList>
    </citation>
    <scope>NUCLEOTIDE SEQUENCE [LARGE SCALE GENOMIC DNA]</scope>
    <source>
        <strain evidence="1 2">OD-Hann</strain>
    </source>
</reference>
<dbReference type="InterPro" id="IPR032942">
    <property type="entry name" value="BPI/LBP/Plunc"/>
</dbReference>
<accession>A0A0B1S9I2</accession>
<dbReference type="PANTHER" id="PTHR10504">
    <property type="entry name" value="BACTERICIDAL PERMEABILITY-INCREASING BPI PROTEIN-RELATED"/>
    <property type="match status" value="1"/>
</dbReference>
<evidence type="ECO:0000313" key="1">
    <source>
        <dbReference type="EMBL" id="KHJ80147.1"/>
    </source>
</evidence>
<dbReference type="GO" id="GO:0008289">
    <property type="term" value="F:lipid binding"/>
    <property type="evidence" value="ECO:0007669"/>
    <property type="project" value="InterPro"/>
</dbReference>
<organism evidence="1 2">
    <name type="scientific">Oesophagostomum dentatum</name>
    <name type="common">Nodular worm</name>
    <dbReference type="NCBI Taxonomy" id="61180"/>
    <lineage>
        <taxon>Eukaryota</taxon>
        <taxon>Metazoa</taxon>
        <taxon>Ecdysozoa</taxon>
        <taxon>Nematoda</taxon>
        <taxon>Chromadorea</taxon>
        <taxon>Rhabditida</taxon>
        <taxon>Rhabditina</taxon>
        <taxon>Rhabditomorpha</taxon>
        <taxon>Strongyloidea</taxon>
        <taxon>Strongylidae</taxon>
        <taxon>Oesophagostomum</taxon>
    </lineage>
</organism>
<proteinExistence type="predicted"/>
<dbReference type="Proteomes" id="UP000053660">
    <property type="component" value="Unassembled WGS sequence"/>
</dbReference>
<evidence type="ECO:0000313" key="2">
    <source>
        <dbReference type="Proteomes" id="UP000053660"/>
    </source>
</evidence>
<name>A0A0B1S9I2_OESDE</name>
<dbReference type="PANTHER" id="PTHR10504:SF131">
    <property type="entry name" value="BPI2 DOMAIN-CONTAINING PROTEIN"/>
    <property type="match status" value="1"/>
</dbReference>
<gene>
    <name evidence="1" type="ORF">OESDEN_20184</name>
</gene>
<keyword evidence="2" id="KW-1185">Reference proteome</keyword>
<evidence type="ECO:0008006" key="3">
    <source>
        <dbReference type="Google" id="ProtNLM"/>
    </source>
</evidence>
<dbReference type="SUPFAM" id="SSF55394">
    <property type="entry name" value="Bactericidal permeability-increasing protein, BPI"/>
    <property type="match status" value="1"/>
</dbReference>
<sequence>MFTRCENKIDANEPLTLTISPKVWNLLETKANIIQDAVKSIEFPELSGRESLVKYRVWDGRVEHFEVPKSGVSFVDMNNGVHLRIHDVKFRVVIRGRVELGKKVFGKWVRIARMSGDIKVQSEDADLDVTLVWNDFKLTPASTMNSNVRVDFTHHLRNLNFLRKKLQDTVRSKINSEVPKKINEAIEQKVNPRLQKLKQKLISMGYKDYDIEWTVQNNILRAAIKPKSATKEISPVQPIDHMLCVNANVMEVISAVSSRSKRNAVRVFFLEEREIRKKRKK</sequence>
<dbReference type="InterPro" id="IPR017943">
    <property type="entry name" value="Bactericidal_perm-incr_a/b_dom"/>
</dbReference>
<protein>
    <recommendedName>
        <fullName evidence="3">Lipid-binding serum glycoprotein N-terminal domain-containing protein</fullName>
    </recommendedName>
</protein>
<dbReference type="Gene3D" id="3.15.10.10">
    <property type="entry name" value="Bactericidal permeability-increasing protein, domain 1"/>
    <property type="match status" value="1"/>
</dbReference>
<dbReference type="AlphaFoldDB" id="A0A0B1S9I2"/>
<dbReference type="OrthoDB" id="5832776at2759"/>
<dbReference type="EMBL" id="KN601687">
    <property type="protein sequence ID" value="KHJ80147.1"/>
    <property type="molecule type" value="Genomic_DNA"/>
</dbReference>